<name>A0A7W8LQU4_9DEIO</name>
<evidence type="ECO:0000313" key="8">
    <source>
        <dbReference type="Proteomes" id="UP000525389"/>
    </source>
</evidence>
<keyword evidence="4" id="KW-0411">Iron-sulfur</keyword>
<accession>A0A7W8LQU4</accession>
<gene>
    <name evidence="7" type="ORF">HNQ09_002410</name>
</gene>
<keyword evidence="1" id="KW-0001">2Fe-2S</keyword>
<protein>
    <submittedName>
        <fullName evidence="7">3-phenylpropionate/trans-cinnamate dioxygenase ferredoxin subunit</fullName>
    </submittedName>
</protein>
<dbReference type="GO" id="GO:0051213">
    <property type="term" value="F:dioxygenase activity"/>
    <property type="evidence" value="ECO:0007669"/>
    <property type="project" value="UniProtKB-KW"/>
</dbReference>
<dbReference type="Pfam" id="PF00355">
    <property type="entry name" value="Rieske"/>
    <property type="match status" value="1"/>
</dbReference>
<dbReference type="PANTHER" id="PTHR21496">
    <property type="entry name" value="FERREDOXIN-RELATED"/>
    <property type="match status" value="1"/>
</dbReference>
<evidence type="ECO:0000256" key="4">
    <source>
        <dbReference type="ARBA" id="ARBA00023014"/>
    </source>
</evidence>
<comment type="caution">
    <text evidence="7">The sequence shown here is derived from an EMBL/GenBank/DDBJ whole genome shotgun (WGS) entry which is preliminary data.</text>
</comment>
<feature type="domain" description="Rieske" evidence="6">
    <location>
        <begin position="10"/>
        <end position="105"/>
    </location>
</feature>
<keyword evidence="7" id="KW-0223">Dioxygenase</keyword>
<keyword evidence="2" id="KW-0479">Metal-binding</keyword>
<reference evidence="7 8" key="1">
    <citation type="submission" date="2020-08" db="EMBL/GenBank/DDBJ databases">
        <title>Genomic Encyclopedia of Type Strains, Phase IV (KMG-IV): sequencing the most valuable type-strain genomes for metagenomic binning, comparative biology and taxonomic classification.</title>
        <authorList>
            <person name="Goeker M."/>
        </authorList>
    </citation>
    <scope>NUCLEOTIDE SEQUENCE [LARGE SCALE GENOMIC DNA]</scope>
    <source>
        <strain evidence="7 8">DSM 101791</strain>
    </source>
</reference>
<organism evidence="7 8">
    <name type="scientific">Deinococcus budaensis</name>
    <dbReference type="NCBI Taxonomy" id="1665626"/>
    <lineage>
        <taxon>Bacteria</taxon>
        <taxon>Thermotogati</taxon>
        <taxon>Deinococcota</taxon>
        <taxon>Deinococci</taxon>
        <taxon>Deinococcales</taxon>
        <taxon>Deinococcaceae</taxon>
        <taxon>Deinococcus</taxon>
    </lineage>
</organism>
<dbReference type="GO" id="GO:0051537">
    <property type="term" value="F:2 iron, 2 sulfur cluster binding"/>
    <property type="evidence" value="ECO:0007669"/>
    <property type="project" value="UniProtKB-KW"/>
</dbReference>
<feature type="region of interest" description="Disordered" evidence="5">
    <location>
        <begin position="1"/>
        <end position="22"/>
    </location>
</feature>
<keyword evidence="8" id="KW-1185">Reference proteome</keyword>
<dbReference type="InterPro" id="IPR017941">
    <property type="entry name" value="Rieske_2Fe-2S"/>
</dbReference>
<proteinExistence type="predicted"/>
<evidence type="ECO:0000256" key="2">
    <source>
        <dbReference type="ARBA" id="ARBA00022723"/>
    </source>
</evidence>
<keyword evidence="3" id="KW-0408">Iron</keyword>
<dbReference type="EMBL" id="JACHFN010000008">
    <property type="protein sequence ID" value="MBB5234967.1"/>
    <property type="molecule type" value="Genomic_DNA"/>
</dbReference>
<evidence type="ECO:0000259" key="6">
    <source>
        <dbReference type="PROSITE" id="PS51296"/>
    </source>
</evidence>
<evidence type="ECO:0000256" key="3">
    <source>
        <dbReference type="ARBA" id="ARBA00023004"/>
    </source>
</evidence>
<evidence type="ECO:0000256" key="5">
    <source>
        <dbReference type="SAM" id="MobiDB-lite"/>
    </source>
</evidence>
<dbReference type="PROSITE" id="PS51296">
    <property type="entry name" value="RIESKE"/>
    <property type="match status" value="1"/>
</dbReference>
<dbReference type="InterPro" id="IPR036922">
    <property type="entry name" value="Rieske_2Fe-2S_sf"/>
</dbReference>
<evidence type="ECO:0000256" key="1">
    <source>
        <dbReference type="ARBA" id="ARBA00022714"/>
    </source>
</evidence>
<dbReference type="RefSeq" id="WP_184029508.1">
    <property type="nucleotide sequence ID" value="NZ_JACHFN010000008.1"/>
</dbReference>
<evidence type="ECO:0000313" key="7">
    <source>
        <dbReference type="EMBL" id="MBB5234967.1"/>
    </source>
</evidence>
<dbReference type="CDD" id="cd03528">
    <property type="entry name" value="Rieske_RO_ferredoxin"/>
    <property type="match status" value="1"/>
</dbReference>
<sequence>MSEQVQGGQVRVGAEAELPEGSQTEVTVDGVGVVVVRYEGQFYALRNNCTHKDYPLLGGEVSLGRITCAKHGAKFELATGKAKTLPAVKPVRVYRTQVEGGQVYVLPL</sequence>
<dbReference type="Gene3D" id="2.102.10.10">
    <property type="entry name" value="Rieske [2Fe-2S] iron-sulphur domain"/>
    <property type="match status" value="1"/>
</dbReference>
<dbReference type="Proteomes" id="UP000525389">
    <property type="component" value="Unassembled WGS sequence"/>
</dbReference>
<dbReference type="PANTHER" id="PTHR21496:SF23">
    <property type="entry name" value="3-PHENYLPROPIONATE_CINNAMIC ACID DIOXYGENASE FERREDOXIN SUBUNIT"/>
    <property type="match status" value="1"/>
</dbReference>
<dbReference type="GO" id="GO:0046872">
    <property type="term" value="F:metal ion binding"/>
    <property type="evidence" value="ECO:0007669"/>
    <property type="project" value="UniProtKB-KW"/>
</dbReference>
<dbReference type="SUPFAM" id="SSF50022">
    <property type="entry name" value="ISP domain"/>
    <property type="match status" value="1"/>
</dbReference>
<dbReference type="AlphaFoldDB" id="A0A7W8LQU4"/>
<keyword evidence="7" id="KW-0560">Oxidoreductase</keyword>